<organism evidence="1 2">
    <name type="scientific">Chondrus crispus</name>
    <name type="common">Carrageen Irish moss</name>
    <name type="synonym">Polymorpha crispa</name>
    <dbReference type="NCBI Taxonomy" id="2769"/>
    <lineage>
        <taxon>Eukaryota</taxon>
        <taxon>Rhodophyta</taxon>
        <taxon>Florideophyceae</taxon>
        <taxon>Rhodymeniophycidae</taxon>
        <taxon>Gigartinales</taxon>
        <taxon>Gigartinaceae</taxon>
        <taxon>Chondrus</taxon>
    </lineage>
</organism>
<dbReference type="GeneID" id="17323274"/>
<dbReference type="AlphaFoldDB" id="R7QD82"/>
<dbReference type="Proteomes" id="UP000012073">
    <property type="component" value="Unassembled WGS sequence"/>
</dbReference>
<evidence type="ECO:0000313" key="1">
    <source>
        <dbReference type="EMBL" id="CDF35738.1"/>
    </source>
</evidence>
<dbReference type="KEGG" id="ccp:CHC_T00004256001"/>
<dbReference type="EMBL" id="HG001743">
    <property type="protein sequence ID" value="CDF35738.1"/>
    <property type="molecule type" value="Genomic_DNA"/>
</dbReference>
<proteinExistence type="predicted"/>
<sequence>MPCFKSLLSHIATTLPVMCSQAEVDLESFQIPPRIGLEKRRLNRPVPQSGVGV</sequence>
<reference evidence="2" key="1">
    <citation type="journal article" date="2013" name="Proc. Natl. Acad. Sci. U.S.A.">
        <title>Genome structure and metabolic features in the red seaweed Chondrus crispus shed light on evolution of the Archaeplastida.</title>
        <authorList>
            <person name="Collen J."/>
            <person name="Porcel B."/>
            <person name="Carre W."/>
            <person name="Ball S.G."/>
            <person name="Chaparro C."/>
            <person name="Tonon T."/>
            <person name="Barbeyron T."/>
            <person name="Michel G."/>
            <person name="Noel B."/>
            <person name="Valentin K."/>
            <person name="Elias M."/>
            <person name="Artiguenave F."/>
            <person name="Arun A."/>
            <person name="Aury J.M."/>
            <person name="Barbosa-Neto J.F."/>
            <person name="Bothwell J.H."/>
            <person name="Bouget F.Y."/>
            <person name="Brillet L."/>
            <person name="Cabello-Hurtado F."/>
            <person name="Capella-Gutierrez S."/>
            <person name="Charrier B."/>
            <person name="Cladiere L."/>
            <person name="Cock J.M."/>
            <person name="Coelho S.M."/>
            <person name="Colleoni C."/>
            <person name="Czjzek M."/>
            <person name="Da Silva C."/>
            <person name="Delage L."/>
            <person name="Denoeud F."/>
            <person name="Deschamps P."/>
            <person name="Dittami S.M."/>
            <person name="Gabaldon T."/>
            <person name="Gachon C.M."/>
            <person name="Groisillier A."/>
            <person name="Herve C."/>
            <person name="Jabbari K."/>
            <person name="Katinka M."/>
            <person name="Kloareg B."/>
            <person name="Kowalczyk N."/>
            <person name="Labadie K."/>
            <person name="Leblanc C."/>
            <person name="Lopez P.J."/>
            <person name="McLachlan D.H."/>
            <person name="Meslet-Cladiere L."/>
            <person name="Moustafa A."/>
            <person name="Nehr Z."/>
            <person name="Nyvall Collen P."/>
            <person name="Panaud O."/>
            <person name="Partensky F."/>
            <person name="Poulain J."/>
            <person name="Rensing S.A."/>
            <person name="Rousvoal S."/>
            <person name="Samson G."/>
            <person name="Symeonidi A."/>
            <person name="Weissenbach J."/>
            <person name="Zambounis A."/>
            <person name="Wincker P."/>
            <person name="Boyen C."/>
        </authorList>
    </citation>
    <scope>NUCLEOTIDE SEQUENCE [LARGE SCALE GENOMIC DNA]</scope>
    <source>
        <strain evidence="2">cv. Stackhouse</strain>
    </source>
</reference>
<dbReference type="RefSeq" id="XP_005715557.1">
    <property type="nucleotide sequence ID" value="XM_005715500.1"/>
</dbReference>
<protein>
    <submittedName>
        <fullName evidence="1">Uncharacterized protein</fullName>
    </submittedName>
</protein>
<dbReference type="Gramene" id="CDF35738">
    <property type="protein sequence ID" value="CDF35738"/>
    <property type="gene ID" value="CHC_T00004256001"/>
</dbReference>
<keyword evidence="2" id="KW-1185">Reference proteome</keyword>
<name>R7QD82_CHOCR</name>
<evidence type="ECO:0000313" key="2">
    <source>
        <dbReference type="Proteomes" id="UP000012073"/>
    </source>
</evidence>
<accession>R7QD82</accession>
<gene>
    <name evidence="1" type="ORF">CHC_T00004256001</name>
</gene>